<gene>
    <name evidence="9" type="ORF">CVLEPA_LOCUS842</name>
</gene>
<comment type="similarity">
    <text evidence="1">Belongs to the LovG family.</text>
</comment>
<dbReference type="EC" id="3.1.1.1" evidence="4"/>
<evidence type="ECO:0000256" key="4">
    <source>
        <dbReference type="ARBA" id="ARBA00039155"/>
    </source>
</evidence>
<dbReference type="Proteomes" id="UP001642483">
    <property type="component" value="Unassembled WGS sequence"/>
</dbReference>
<dbReference type="Gene3D" id="3.40.50.1820">
    <property type="entry name" value="alpha/beta hydrolase"/>
    <property type="match status" value="1"/>
</dbReference>
<evidence type="ECO:0000256" key="6">
    <source>
        <dbReference type="ARBA" id="ARBA00093420"/>
    </source>
</evidence>
<feature type="domain" description="Serine hydrolase" evidence="8">
    <location>
        <begin position="7"/>
        <end position="205"/>
    </location>
</feature>
<evidence type="ECO:0000313" key="9">
    <source>
        <dbReference type="EMBL" id="CAK8671806.1"/>
    </source>
</evidence>
<evidence type="ECO:0000256" key="1">
    <source>
        <dbReference type="ARBA" id="ARBA00005863"/>
    </source>
</evidence>
<proteinExistence type="inferred from homology"/>
<organism evidence="9 10">
    <name type="scientific">Clavelina lepadiformis</name>
    <name type="common">Light-bulb sea squirt</name>
    <name type="synonym">Ascidia lepadiformis</name>
    <dbReference type="NCBI Taxonomy" id="159417"/>
    <lineage>
        <taxon>Eukaryota</taxon>
        <taxon>Metazoa</taxon>
        <taxon>Chordata</taxon>
        <taxon>Tunicata</taxon>
        <taxon>Ascidiacea</taxon>
        <taxon>Aplousobranchia</taxon>
        <taxon>Clavelinidae</taxon>
        <taxon>Clavelina</taxon>
    </lineage>
</organism>
<accession>A0ABP0EXP8</accession>
<dbReference type="PANTHER" id="PTHR48070">
    <property type="entry name" value="ESTERASE OVCA2"/>
    <property type="match status" value="1"/>
</dbReference>
<dbReference type="Pfam" id="PF03959">
    <property type="entry name" value="FSH1"/>
    <property type="match status" value="1"/>
</dbReference>
<keyword evidence="3" id="KW-0378">Hydrolase</keyword>
<name>A0ABP0EXP8_CLALP</name>
<evidence type="ECO:0000259" key="8">
    <source>
        <dbReference type="Pfam" id="PF03959"/>
    </source>
</evidence>
<comment type="catalytic activity">
    <reaction evidence="5">
        <text>a carboxylic ester + H2O = an alcohol + a carboxylate + H(+)</text>
        <dbReference type="Rhea" id="RHEA:21164"/>
        <dbReference type="ChEBI" id="CHEBI:15377"/>
        <dbReference type="ChEBI" id="CHEBI:15378"/>
        <dbReference type="ChEBI" id="CHEBI:29067"/>
        <dbReference type="ChEBI" id="CHEBI:30879"/>
        <dbReference type="ChEBI" id="CHEBI:33308"/>
        <dbReference type="EC" id="3.1.1.1"/>
    </reaction>
</comment>
<keyword evidence="10" id="KW-1185">Reference proteome</keyword>
<evidence type="ECO:0000256" key="7">
    <source>
        <dbReference type="ARBA" id="ARBA00093679"/>
    </source>
</evidence>
<reference evidence="9 10" key="1">
    <citation type="submission" date="2024-02" db="EMBL/GenBank/DDBJ databases">
        <authorList>
            <person name="Daric V."/>
            <person name="Darras S."/>
        </authorList>
    </citation>
    <scope>NUCLEOTIDE SEQUENCE [LARGE SCALE GENOMIC DNA]</scope>
</reference>
<evidence type="ECO:0000313" key="10">
    <source>
        <dbReference type="Proteomes" id="UP001642483"/>
    </source>
</evidence>
<sequence>MSCDGLLKVLCLHGYRQTEKIFRDRTGALRKILKKYCQLVYITAPNVIPSADNDEENSKQTGWWFSTENKLYVAQDVTDCCVGFKESLETVCQILKQDGPFDGIIAFSQGACLLSIICSLKEKGDERFQNLKFAVFFAGFKSRQSQHKCYYEVPITIPSLHVIGDTDQVIQKEMSDDLLDAFTNKTIVRHTGGHFIPTTAPQKNAYIEFLKPFMNRK</sequence>
<comment type="caution">
    <text evidence="9">The sequence shown here is derived from an EMBL/GenBank/DDBJ whole genome shotgun (WGS) entry which is preliminary data.</text>
</comment>
<evidence type="ECO:0000256" key="5">
    <source>
        <dbReference type="ARBA" id="ARBA00051142"/>
    </source>
</evidence>
<comment type="function">
    <text evidence="6">Exhibits ester hydrolase activity with a strong preference for long-chain alkyl ester substrates and high selectivity against a variety of short, branched, and substituted esters. Is able to hydrolyze ester bonds within a wide range of p-nitrophenyl derivatives (C2-C14) in vitro, with a strong preference toward substrates of &gt;8 carbons.</text>
</comment>
<evidence type="ECO:0000256" key="2">
    <source>
        <dbReference type="ARBA" id="ARBA00021974"/>
    </source>
</evidence>
<dbReference type="InterPro" id="IPR050593">
    <property type="entry name" value="LovG"/>
</dbReference>
<dbReference type="PANTHER" id="PTHR48070:SF6">
    <property type="entry name" value="ESTERASE OVCA2"/>
    <property type="match status" value="1"/>
</dbReference>
<dbReference type="EMBL" id="CAWYQH010000001">
    <property type="protein sequence ID" value="CAK8671806.1"/>
    <property type="molecule type" value="Genomic_DNA"/>
</dbReference>
<protein>
    <recommendedName>
        <fullName evidence="2">Esterase OVCA2</fullName>
        <ecNumber evidence="4">3.1.1.1</ecNumber>
    </recommendedName>
    <alternativeName>
        <fullName evidence="7">OVCA2 serine hydrolase domain-containing protein</fullName>
    </alternativeName>
</protein>
<evidence type="ECO:0000256" key="3">
    <source>
        <dbReference type="ARBA" id="ARBA00022801"/>
    </source>
</evidence>
<dbReference type="InterPro" id="IPR029058">
    <property type="entry name" value="AB_hydrolase_fold"/>
</dbReference>
<dbReference type="InterPro" id="IPR005645">
    <property type="entry name" value="FSH-like_dom"/>
</dbReference>
<dbReference type="SUPFAM" id="SSF53474">
    <property type="entry name" value="alpha/beta-Hydrolases"/>
    <property type="match status" value="1"/>
</dbReference>